<name>A0A397S6Y3_9GLOM</name>
<organism evidence="1 2">
    <name type="scientific">Glomus cerebriforme</name>
    <dbReference type="NCBI Taxonomy" id="658196"/>
    <lineage>
        <taxon>Eukaryota</taxon>
        <taxon>Fungi</taxon>
        <taxon>Fungi incertae sedis</taxon>
        <taxon>Mucoromycota</taxon>
        <taxon>Glomeromycotina</taxon>
        <taxon>Glomeromycetes</taxon>
        <taxon>Glomerales</taxon>
        <taxon>Glomeraceae</taxon>
        <taxon>Glomus</taxon>
    </lineage>
</organism>
<dbReference type="Proteomes" id="UP000265703">
    <property type="component" value="Unassembled WGS sequence"/>
</dbReference>
<gene>
    <name evidence="1" type="ORF">C1645_837297</name>
</gene>
<dbReference type="EMBL" id="QKYT01000823">
    <property type="protein sequence ID" value="RIA81262.1"/>
    <property type="molecule type" value="Genomic_DNA"/>
</dbReference>
<proteinExistence type="predicted"/>
<evidence type="ECO:0000313" key="1">
    <source>
        <dbReference type="EMBL" id="RIA81262.1"/>
    </source>
</evidence>
<protein>
    <recommendedName>
        <fullName evidence="3">F-box domain-containing protein</fullName>
    </recommendedName>
</protein>
<reference evidence="1 2" key="1">
    <citation type="submission" date="2018-06" db="EMBL/GenBank/DDBJ databases">
        <title>Comparative genomics reveals the genomic features of Rhizophagus irregularis, R. cerebriforme, R. diaphanum and Gigaspora rosea, and their symbiotic lifestyle signature.</title>
        <authorList>
            <person name="Morin E."/>
            <person name="San Clemente H."/>
            <person name="Chen E.C.H."/>
            <person name="De La Providencia I."/>
            <person name="Hainaut M."/>
            <person name="Kuo A."/>
            <person name="Kohler A."/>
            <person name="Murat C."/>
            <person name="Tang N."/>
            <person name="Roy S."/>
            <person name="Loubradou J."/>
            <person name="Henrissat B."/>
            <person name="Grigoriev I.V."/>
            <person name="Corradi N."/>
            <person name="Roux C."/>
            <person name="Martin F.M."/>
        </authorList>
    </citation>
    <scope>NUCLEOTIDE SEQUENCE [LARGE SCALE GENOMIC DNA]</scope>
    <source>
        <strain evidence="1 2">DAOM 227022</strain>
    </source>
</reference>
<evidence type="ECO:0000313" key="2">
    <source>
        <dbReference type="Proteomes" id="UP000265703"/>
    </source>
</evidence>
<keyword evidence="2" id="KW-1185">Reference proteome</keyword>
<comment type="caution">
    <text evidence="1">The sequence shown here is derived from an EMBL/GenBank/DDBJ whole genome shotgun (WGS) entry which is preliminary data.</text>
</comment>
<dbReference type="AlphaFoldDB" id="A0A397S6Y3"/>
<dbReference type="OrthoDB" id="2309049at2759"/>
<accession>A0A397S6Y3</accession>
<evidence type="ECO:0008006" key="3">
    <source>
        <dbReference type="Google" id="ProtNLM"/>
    </source>
</evidence>
<sequence length="187" mass="22580">MSVFYYNLQILELINIPLRIITNIIQNTGGNLWRIKIRITDFDCSKEYNSAIYKYCPYIKYSSIILDNQNLDELKDVLIRCKHLEALDVIVDYNKHYYGDHDKFLDLLIKLAPDGLYKFHMNWEIFNIESLQLFFNNWKGRKTLQLYDHMSNWLFIIELYEIEGIVGYKDCEGFWDDDNYTKITWKN</sequence>